<dbReference type="SUPFAM" id="SSF55073">
    <property type="entry name" value="Nucleotide cyclase"/>
    <property type="match status" value="1"/>
</dbReference>
<dbReference type="GO" id="GO:1902201">
    <property type="term" value="P:negative regulation of bacterial-type flagellum-dependent cell motility"/>
    <property type="evidence" value="ECO:0007669"/>
    <property type="project" value="TreeGrafter"/>
</dbReference>
<evidence type="ECO:0000256" key="1">
    <source>
        <dbReference type="ARBA" id="ARBA00012528"/>
    </source>
</evidence>
<dbReference type="CDD" id="cd01949">
    <property type="entry name" value="GGDEF"/>
    <property type="match status" value="1"/>
</dbReference>
<dbReference type="InterPro" id="IPR029787">
    <property type="entry name" value="Nucleotide_cyclase"/>
</dbReference>
<dbReference type="InterPro" id="IPR000160">
    <property type="entry name" value="GGDEF_dom"/>
</dbReference>
<reference evidence="4" key="1">
    <citation type="submission" date="2021-06" db="EMBL/GenBank/DDBJ databases">
        <title>Bradyrhizobium sp. S2-11-2 Genome sequencing.</title>
        <authorList>
            <person name="Jin L."/>
        </authorList>
    </citation>
    <scope>NUCLEOTIDE SEQUENCE</scope>
    <source>
        <strain evidence="4">S2-11-2</strain>
    </source>
</reference>
<dbReference type="GO" id="GO:0043709">
    <property type="term" value="P:cell adhesion involved in single-species biofilm formation"/>
    <property type="evidence" value="ECO:0007669"/>
    <property type="project" value="TreeGrafter"/>
</dbReference>
<evidence type="ECO:0000259" key="3">
    <source>
        <dbReference type="PROSITE" id="PS50887"/>
    </source>
</evidence>
<evidence type="ECO:0000313" key="4">
    <source>
        <dbReference type="EMBL" id="QWG19120.1"/>
    </source>
</evidence>
<sequence length="304" mass="34642">MAIPNMPDEQMRLALKELEQATYNHDQWAEAIFSALICRLAPDERDTRGDAHHLCRFGQWFYKVGIVALKDHPGFAEISHEHERMHQCAAGLLRSSADGVPISIKDFDRFINARKRLQLVIATVRRELEVALFNLDPLTGTPSRIGMLSMLREQQEFVRREHACTVAMMDLDHFKSINDNYGHAVGDRVLIGFARYVMAHLRPYDKFFRYGGEEFLICLPDTDLQTAGDVIDRLREELASLSFEDSGKGRFQVTVSFGLALLDPDMPVEKSMDRADRALYMAKETGRNRVVKWDASMNGLPGRP</sequence>
<keyword evidence="4" id="KW-0548">Nucleotidyltransferase</keyword>
<dbReference type="Gene3D" id="1.20.120.30">
    <property type="entry name" value="Aspartate receptor, ligand-binding domain"/>
    <property type="match status" value="1"/>
</dbReference>
<dbReference type="NCBIfam" id="NF007380">
    <property type="entry name" value="PRK09894.1"/>
    <property type="match status" value="1"/>
</dbReference>
<dbReference type="Gene3D" id="3.30.70.270">
    <property type="match status" value="1"/>
</dbReference>
<comment type="catalytic activity">
    <reaction evidence="2">
        <text>2 GTP = 3',3'-c-di-GMP + 2 diphosphate</text>
        <dbReference type="Rhea" id="RHEA:24898"/>
        <dbReference type="ChEBI" id="CHEBI:33019"/>
        <dbReference type="ChEBI" id="CHEBI:37565"/>
        <dbReference type="ChEBI" id="CHEBI:58805"/>
        <dbReference type="EC" id="2.7.7.65"/>
    </reaction>
</comment>
<dbReference type="AlphaFoldDB" id="A0A975NQG5"/>
<dbReference type="SMART" id="SM00267">
    <property type="entry name" value="GGDEF"/>
    <property type="match status" value="1"/>
</dbReference>
<evidence type="ECO:0000256" key="2">
    <source>
        <dbReference type="ARBA" id="ARBA00034247"/>
    </source>
</evidence>
<dbReference type="GO" id="GO:0005886">
    <property type="term" value="C:plasma membrane"/>
    <property type="evidence" value="ECO:0007669"/>
    <property type="project" value="TreeGrafter"/>
</dbReference>
<gene>
    <name evidence="4" type="ORF">KMZ68_04390</name>
</gene>
<dbReference type="EMBL" id="CP076135">
    <property type="protein sequence ID" value="QWG19120.1"/>
    <property type="molecule type" value="Genomic_DNA"/>
</dbReference>
<dbReference type="Pfam" id="PF13682">
    <property type="entry name" value="CZB"/>
    <property type="match status" value="1"/>
</dbReference>
<dbReference type="NCBIfam" id="TIGR00254">
    <property type="entry name" value="GGDEF"/>
    <property type="match status" value="1"/>
</dbReference>
<dbReference type="InterPro" id="IPR050469">
    <property type="entry name" value="Diguanylate_Cyclase"/>
</dbReference>
<keyword evidence="4" id="KW-0808">Transferase</keyword>
<dbReference type="FunFam" id="3.30.70.270:FF:000001">
    <property type="entry name" value="Diguanylate cyclase domain protein"/>
    <property type="match status" value="1"/>
</dbReference>
<dbReference type="InterPro" id="IPR025991">
    <property type="entry name" value="Chemoreceptor_zinc-bind_dom"/>
</dbReference>
<protein>
    <recommendedName>
        <fullName evidence="1">diguanylate cyclase</fullName>
        <ecNumber evidence="1">2.7.7.65</ecNumber>
    </recommendedName>
</protein>
<organism evidence="4 5">
    <name type="scientific">Bradyrhizobium sediminis</name>
    <dbReference type="NCBI Taxonomy" id="2840469"/>
    <lineage>
        <taxon>Bacteria</taxon>
        <taxon>Pseudomonadati</taxon>
        <taxon>Pseudomonadota</taxon>
        <taxon>Alphaproteobacteria</taxon>
        <taxon>Hyphomicrobiales</taxon>
        <taxon>Nitrobacteraceae</taxon>
        <taxon>Bradyrhizobium</taxon>
    </lineage>
</organism>
<proteinExistence type="predicted"/>
<dbReference type="InterPro" id="IPR043128">
    <property type="entry name" value="Rev_trsase/Diguanyl_cyclase"/>
</dbReference>
<accession>A0A975NQG5</accession>
<dbReference type="EC" id="2.7.7.65" evidence="1"/>
<evidence type="ECO:0000313" key="5">
    <source>
        <dbReference type="Proteomes" id="UP000680805"/>
    </source>
</evidence>
<dbReference type="Pfam" id="PF00990">
    <property type="entry name" value="GGDEF"/>
    <property type="match status" value="1"/>
</dbReference>
<dbReference type="GO" id="GO:0052621">
    <property type="term" value="F:diguanylate cyclase activity"/>
    <property type="evidence" value="ECO:0007669"/>
    <property type="project" value="UniProtKB-EC"/>
</dbReference>
<dbReference type="PROSITE" id="PS50887">
    <property type="entry name" value="GGDEF"/>
    <property type="match status" value="1"/>
</dbReference>
<dbReference type="Proteomes" id="UP000680805">
    <property type="component" value="Chromosome"/>
</dbReference>
<dbReference type="KEGG" id="bsei:KMZ68_04390"/>
<feature type="domain" description="GGDEF" evidence="3">
    <location>
        <begin position="162"/>
        <end position="295"/>
    </location>
</feature>
<dbReference type="PANTHER" id="PTHR45138:SF9">
    <property type="entry name" value="DIGUANYLATE CYCLASE DGCM-RELATED"/>
    <property type="match status" value="1"/>
</dbReference>
<dbReference type="RefSeq" id="WP_215614666.1">
    <property type="nucleotide sequence ID" value="NZ_CP076135.1"/>
</dbReference>
<name>A0A975NQG5_9BRAD</name>
<dbReference type="PANTHER" id="PTHR45138">
    <property type="entry name" value="REGULATORY COMPONENTS OF SENSORY TRANSDUCTION SYSTEM"/>
    <property type="match status" value="1"/>
</dbReference>